<keyword evidence="6" id="KW-1185">Reference proteome</keyword>
<dbReference type="Gene3D" id="3.90.25.10">
    <property type="entry name" value="UDP-galactose 4-epimerase, domain 1"/>
    <property type="match status" value="1"/>
</dbReference>
<keyword evidence="2" id="KW-0521">NADP</keyword>
<organism evidence="5 6">
    <name type="scientific">Apiosordaria backusii</name>
    <dbReference type="NCBI Taxonomy" id="314023"/>
    <lineage>
        <taxon>Eukaryota</taxon>
        <taxon>Fungi</taxon>
        <taxon>Dikarya</taxon>
        <taxon>Ascomycota</taxon>
        <taxon>Pezizomycotina</taxon>
        <taxon>Sordariomycetes</taxon>
        <taxon>Sordariomycetidae</taxon>
        <taxon>Sordariales</taxon>
        <taxon>Lasiosphaeriaceae</taxon>
        <taxon>Apiosordaria</taxon>
    </lineage>
</organism>
<keyword evidence="3" id="KW-0560">Oxidoreductase</keyword>
<sequence length="318" mass="35795">MVKIAVAAPGQVAREIIEGLVATGKHEITTLARRDLLPEEIVKGTTPVKVDFHKHEELVKALQGVHTVLSFVAPHNDPEATAQKTLIDAAIQAGVKRFAPSEWTVSRFTHIQWNASKLLIRDYLEEKNKNGKVIEYCLFQPGLFTDYHVNENINKHLQTNDFLPINFANRRLLAPGSLEPRFTATTIRDVVNIVVKAVEYEGEWPKIGGIAGETLSLAQELAIGEKIRGKKFDVEFVDVENLRKGEYNGSWVKPLEHPSLRDLDEETRAAFSKMAFRGFLLALADGDMVVSDEWNRIFPDYKFTGVEEFVSKFWAGKP</sequence>
<evidence type="ECO:0000256" key="1">
    <source>
        <dbReference type="ARBA" id="ARBA00005725"/>
    </source>
</evidence>
<dbReference type="InterPro" id="IPR051609">
    <property type="entry name" value="NmrA/Isoflavone_reductase-like"/>
</dbReference>
<evidence type="ECO:0000313" key="5">
    <source>
        <dbReference type="EMBL" id="KAK0742086.1"/>
    </source>
</evidence>
<comment type="caution">
    <text evidence="5">The sequence shown here is derived from an EMBL/GenBank/DDBJ whole genome shotgun (WGS) entry which is preliminary data.</text>
</comment>
<dbReference type="PANTHER" id="PTHR47706:SF4">
    <property type="entry name" value="NMRA-LIKE DOMAIN-CONTAINING PROTEIN"/>
    <property type="match status" value="1"/>
</dbReference>
<dbReference type="EMBL" id="JAUKTV010000003">
    <property type="protein sequence ID" value="KAK0742086.1"/>
    <property type="molecule type" value="Genomic_DNA"/>
</dbReference>
<dbReference type="SUPFAM" id="SSF51735">
    <property type="entry name" value="NAD(P)-binding Rossmann-fold domains"/>
    <property type="match status" value="1"/>
</dbReference>
<name>A0AA40EMJ3_9PEZI</name>
<reference evidence="5" key="1">
    <citation type="submission" date="2023-06" db="EMBL/GenBank/DDBJ databases">
        <title>Genome-scale phylogeny and comparative genomics of the fungal order Sordariales.</title>
        <authorList>
            <consortium name="Lawrence Berkeley National Laboratory"/>
            <person name="Hensen N."/>
            <person name="Bonometti L."/>
            <person name="Westerberg I."/>
            <person name="Brannstrom I.O."/>
            <person name="Guillou S."/>
            <person name="Cros-Aarteil S."/>
            <person name="Calhoun S."/>
            <person name="Haridas S."/>
            <person name="Kuo A."/>
            <person name="Mondo S."/>
            <person name="Pangilinan J."/>
            <person name="Riley R."/>
            <person name="Labutti K."/>
            <person name="Andreopoulos B."/>
            <person name="Lipzen A."/>
            <person name="Chen C."/>
            <person name="Yanf M."/>
            <person name="Daum C."/>
            <person name="Ng V."/>
            <person name="Clum A."/>
            <person name="Steindorff A."/>
            <person name="Ohm R."/>
            <person name="Martin F."/>
            <person name="Silar P."/>
            <person name="Natvig D."/>
            <person name="Lalanne C."/>
            <person name="Gautier V."/>
            <person name="Ament-Velasquez S.L."/>
            <person name="Kruys A."/>
            <person name="Hutchinson M.I."/>
            <person name="Powell A.J."/>
            <person name="Barry K."/>
            <person name="Miller A.N."/>
            <person name="Grigoriev I.V."/>
            <person name="Debuchy R."/>
            <person name="Gladieux P."/>
            <person name="Thoren M.H."/>
            <person name="Johannesson H."/>
        </authorList>
    </citation>
    <scope>NUCLEOTIDE SEQUENCE</scope>
    <source>
        <strain evidence="5">CBS 540.89</strain>
    </source>
</reference>
<dbReference type="Pfam" id="PF05368">
    <property type="entry name" value="NmrA"/>
    <property type="match status" value="1"/>
</dbReference>
<feature type="domain" description="NmrA-like" evidence="4">
    <location>
        <begin position="6"/>
        <end position="244"/>
    </location>
</feature>
<evidence type="ECO:0000259" key="4">
    <source>
        <dbReference type="Pfam" id="PF05368"/>
    </source>
</evidence>
<evidence type="ECO:0000313" key="6">
    <source>
        <dbReference type="Proteomes" id="UP001172159"/>
    </source>
</evidence>
<evidence type="ECO:0000256" key="3">
    <source>
        <dbReference type="ARBA" id="ARBA00023002"/>
    </source>
</evidence>
<dbReference type="Gene3D" id="3.40.50.720">
    <property type="entry name" value="NAD(P)-binding Rossmann-like Domain"/>
    <property type="match status" value="1"/>
</dbReference>
<dbReference type="Proteomes" id="UP001172159">
    <property type="component" value="Unassembled WGS sequence"/>
</dbReference>
<dbReference type="InterPro" id="IPR008030">
    <property type="entry name" value="NmrA-like"/>
</dbReference>
<evidence type="ECO:0000256" key="2">
    <source>
        <dbReference type="ARBA" id="ARBA00022857"/>
    </source>
</evidence>
<accession>A0AA40EMJ3</accession>
<proteinExistence type="inferred from homology"/>
<gene>
    <name evidence="5" type="ORF">B0T21DRAFT_408936</name>
</gene>
<dbReference type="AlphaFoldDB" id="A0AA40EMJ3"/>
<protein>
    <recommendedName>
        <fullName evidence="4">NmrA-like domain-containing protein</fullName>
    </recommendedName>
</protein>
<dbReference type="GO" id="GO:0016491">
    <property type="term" value="F:oxidoreductase activity"/>
    <property type="evidence" value="ECO:0007669"/>
    <property type="project" value="UniProtKB-KW"/>
</dbReference>
<comment type="similarity">
    <text evidence="1">Belongs to the NmrA-type oxidoreductase family. Isoflavone reductase subfamily.</text>
</comment>
<dbReference type="PANTHER" id="PTHR47706">
    <property type="entry name" value="NMRA-LIKE FAMILY PROTEIN"/>
    <property type="match status" value="1"/>
</dbReference>
<dbReference type="InterPro" id="IPR036291">
    <property type="entry name" value="NAD(P)-bd_dom_sf"/>
</dbReference>